<feature type="compositionally biased region" description="Polar residues" evidence="1">
    <location>
        <begin position="915"/>
        <end position="930"/>
    </location>
</feature>
<dbReference type="OrthoDB" id="9881263at2759"/>
<feature type="compositionally biased region" description="Gly residues" evidence="1">
    <location>
        <begin position="748"/>
        <end position="757"/>
    </location>
</feature>
<feature type="compositionally biased region" description="Low complexity" evidence="1">
    <location>
        <begin position="846"/>
        <end position="858"/>
    </location>
</feature>
<dbReference type="PANTHER" id="PTHR15821:SF0">
    <property type="entry name" value="TRANSCRIPTIONAL ACTIVATOR MN1"/>
    <property type="match status" value="1"/>
</dbReference>
<dbReference type="GeneID" id="115807206"/>
<dbReference type="GO" id="GO:0006355">
    <property type="term" value="P:regulation of DNA-templated transcription"/>
    <property type="evidence" value="ECO:0007669"/>
    <property type="project" value="InterPro"/>
</dbReference>
<sequence length="1075" mass="115913">MNSKYNSPGFHVKAPTFGVEPVLGPLNESPMQGFNFSKEQYGYQHHGHGDMIGMGIQQQHQFQINTSFNGQQPNHEQSLHPYQDNAHSVASCLHGDRHMGFNSSNAGHQHVFEPGFGPLSEGQGRECIPQQQQRIATMPEFQPHGHPNGNHAVPAPCLPLDQSPNRAASFHGLPSSSPETHRLEHYRLFPQGRMGPGSEYCFPCDPLPGNFDMSGFSAPDSAAEQKLSHCEMGNQVVGGNFPTFNHNSSRASMVSNSKDDQQLPQQNAYSDRFGNRGKTCGVMEPGVISRHHFMLQQRPGSIPRQNPGSPALPRLYHAPDYGSGNPDMQNGGVMIHSQHGHLDHPAHKLNNHSMPPYGDHMFGVPPLTHQHAHPQQHFGSVPYLNAAKRPRFDLPNGRVGESCSPLNSSLHNRPSLENHLSPSGYPAPVGEFSAHVTDGFPTGPPLLNTGPHQPQHALQRQQNAAMMIKQMASRNQQQRMKQPDFQQLTHHGDIAANGMVHRGPVSNGCQSGFEKKHGFHGNFDTQSPHLPQENSWFPEANQQCREASIHSVEHSQNGHSIIFRPGISPMDLQKPAGVSQEGFVKSLNSPGVHAQFDNVGNPLQIQPPGDGPMPPNAPVDRRVPDFNGAPMRRQHNFPPRGPSQQGAPQSNPAGFSTSPENYPPHPEFLSSQHLSVNKLGALSLGTLNKASTKDSVFGQSCLAALSTACQNMIASLGAPNLNVTFNKRSQNEAKRKPGQVEQQDVNSSGGGGPGGPGAEYIQSNASQNSQTSCSGNSNNTSAGQGGMSQMAKGEVSTLSPNNNNNNNNNSNNNMDSGNEGKTATGGGRGRGKRRRDSGHISPGNFSPSCSSHPVVSPSQQGCASVEGSNKTPDRSLLSPSFGKPDLTTSIDSGIQSVGKSDGVSPCVDYLDEASPNYSSEDARNSRSNAKCKSDNRAGYSDASCVEHVCTPLTSSGQDEVHPLEILQAQIQLQRQQFSISEDQPLGGRSSKKADFQAGQNGECALANHSPDAGKSSMNTIDLDSLLTEQHATWYAPGNKTLIEEPGNDKCMAFWDRARGQNDNKEGKLNRLAVRA</sequence>
<feature type="compositionally biased region" description="Low complexity" evidence="1">
    <location>
        <begin position="801"/>
        <end position="813"/>
    </location>
</feature>
<dbReference type="RefSeq" id="XP_030623937.1">
    <property type="nucleotide sequence ID" value="XM_030768077.1"/>
</dbReference>
<protein>
    <submittedName>
        <fullName evidence="3">LOW QUALITY PROTEIN: transcriptional activator MN1</fullName>
    </submittedName>
</protein>
<evidence type="ECO:0000256" key="1">
    <source>
        <dbReference type="SAM" id="MobiDB-lite"/>
    </source>
</evidence>
<gene>
    <name evidence="3" type="primary">mn1a</name>
</gene>
<dbReference type="InterPro" id="IPR037644">
    <property type="entry name" value="MN1"/>
</dbReference>
<organism evidence="2 3">
    <name type="scientific">Chanos chanos</name>
    <name type="common">Milkfish</name>
    <name type="synonym">Mugil chanos</name>
    <dbReference type="NCBI Taxonomy" id="29144"/>
    <lineage>
        <taxon>Eukaryota</taxon>
        <taxon>Metazoa</taxon>
        <taxon>Chordata</taxon>
        <taxon>Craniata</taxon>
        <taxon>Vertebrata</taxon>
        <taxon>Euteleostomi</taxon>
        <taxon>Actinopterygii</taxon>
        <taxon>Neopterygii</taxon>
        <taxon>Teleostei</taxon>
        <taxon>Ostariophysi</taxon>
        <taxon>Gonorynchiformes</taxon>
        <taxon>Chanidae</taxon>
        <taxon>Chanos</taxon>
    </lineage>
</organism>
<feature type="region of interest" description="Disordered" evidence="1">
    <location>
        <begin position="594"/>
        <end position="669"/>
    </location>
</feature>
<evidence type="ECO:0000313" key="3">
    <source>
        <dbReference type="RefSeq" id="XP_030623937.1"/>
    </source>
</evidence>
<feature type="compositionally biased region" description="Polar residues" evidence="1">
    <location>
        <begin position="642"/>
        <end position="660"/>
    </location>
</feature>
<name>A0A6J2UX50_CHACN</name>
<feature type="compositionally biased region" description="Polar residues" evidence="1">
    <location>
        <begin position="859"/>
        <end position="870"/>
    </location>
</feature>
<keyword evidence="2" id="KW-1185">Reference proteome</keyword>
<dbReference type="Proteomes" id="UP000504632">
    <property type="component" value="Chromosome 3"/>
</dbReference>
<feature type="compositionally biased region" description="Polar residues" evidence="1">
    <location>
        <begin position="761"/>
        <end position="782"/>
    </location>
</feature>
<feature type="compositionally biased region" description="Polar residues" evidence="1">
    <location>
        <begin position="886"/>
        <end position="898"/>
    </location>
</feature>
<dbReference type="AlphaFoldDB" id="A0A6J2UX50"/>
<dbReference type="CTD" id="572147"/>
<dbReference type="PANTHER" id="PTHR15821">
    <property type="entry name" value="PROTEIN MN1"/>
    <property type="match status" value="1"/>
</dbReference>
<proteinExistence type="predicted"/>
<dbReference type="InParanoid" id="A0A6J2UX50"/>
<feature type="region of interest" description="Disordered" evidence="1">
    <location>
        <begin position="730"/>
        <end position="937"/>
    </location>
</feature>
<accession>A0A6J2UX50</accession>
<evidence type="ECO:0000313" key="2">
    <source>
        <dbReference type="Proteomes" id="UP000504632"/>
    </source>
</evidence>
<reference evidence="3" key="1">
    <citation type="submission" date="2025-08" db="UniProtKB">
        <authorList>
            <consortium name="RefSeq"/>
        </authorList>
    </citation>
    <scope>IDENTIFICATION</scope>
</reference>